<evidence type="ECO:0000256" key="1">
    <source>
        <dbReference type="SAM" id="MobiDB-lite"/>
    </source>
</evidence>
<name>A0A136J7D4_9PEZI</name>
<dbReference type="Proteomes" id="UP000070501">
    <property type="component" value="Unassembled WGS sequence"/>
</dbReference>
<feature type="region of interest" description="Disordered" evidence="1">
    <location>
        <begin position="17"/>
        <end position="57"/>
    </location>
</feature>
<dbReference type="InParanoid" id="A0A136J7D4"/>
<organism evidence="2 3">
    <name type="scientific">Microdochium bolleyi</name>
    <dbReference type="NCBI Taxonomy" id="196109"/>
    <lineage>
        <taxon>Eukaryota</taxon>
        <taxon>Fungi</taxon>
        <taxon>Dikarya</taxon>
        <taxon>Ascomycota</taxon>
        <taxon>Pezizomycotina</taxon>
        <taxon>Sordariomycetes</taxon>
        <taxon>Xylariomycetidae</taxon>
        <taxon>Xylariales</taxon>
        <taxon>Microdochiaceae</taxon>
        <taxon>Microdochium</taxon>
    </lineage>
</organism>
<dbReference type="AlphaFoldDB" id="A0A136J7D4"/>
<accession>A0A136J7D4</accession>
<keyword evidence="3" id="KW-1185">Reference proteome</keyword>
<sequence>MGAFTSVLNLVRPSGAVSGVEGGLERGVTESSKVHSTRTDQASHGSSQGSDTTKAHRSMRTKEYISNHMVLEETIRDGASDGWPKAIAQQLLRENPRIYRLFSYENDRLYVHMAQKIEAKSKILRLIDDKSAALTELQAPAGAQVRQQGNAGLEAKRLYTRLAPEQQLTLKQWVEQAQHHPEQQTRMRQELAQEEDQCFKELGILLQPYRKTLSCDSQSRTTSTRLII</sequence>
<evidence type="ECO:0000313" key="2">
    <source>
        <dbReference type="EMBL" id="KXJ93039.1"/>
    </source>
</evidence>
<reference evidence="3" key="1">
    <citation type="submission" date="2016-02" db="EMBL/GenBank/DDBJ databases">
        <title>Draft genome sequence of Microdochium bolleyi, a fungal endophyte of beachgrass.</title>
        <authorList>
            <consortium name="DOE Joint Genome Institute"/>
            <person name="David A.S."/>
            <person name="May G."/>
            <person name="Haridas S."/>
            <person name="Lim J."/>
            <person name="Wang M."/>
            <person name="Labutti K."/>
            <person name="Lipzen A."/>
            <person name="Barry K."/>
            <person name="Grigoriev I.V."/>
        </authorList>
    </citation>
    <scope>NUCLEOTIDE SEQUENCE [LARGE SCALE GENOMIC DNA]</scope>
    <source>
        <strain evidence="3">J235TASD1</strain>
    </source>
</reference>
<gene>
    <name evidence="2" type="ORF">Micbo1qcDRAFT_52872</name>
</gene>
<evidence type="ECO:0000313" key="3">
    <source>
        <dbReference type="Proteomes" id="UP000070501"/>
    </source>
</evidence>
<feature type="compositionally biased region" description="Polar residues" evidence="1">
    <location>
        <begin position="39"/>
        <end position="52"/>
    </location>
</feature>
<dbReference type="EMBL" id="KQ964248">
    <property type="protein sequence ID" value="KXJ93039.1"/>
    <property type="molecule type" value="Genomic_DNA"/>
</dbReference>
<proteinExistence type="predicted"/>
<protein>
    <submittedName>
        <fullName evidence="2">Uncharacterized protein</fullName>
    </submittedName>
</protein>